<evidence type="ECO:0000313" key="1">
    <source>
        <dbReference type="EMBL" id="CDM27089.1"/>
    </source>
</evidence>
<dbReference type="STRING" id="1365484.W6PYQ1"/>
<evidence type="ECO:0008006" key="3">
    <source>
        <dbReference type="Google" id="ProtNLM"/>
    </source>
</evidence>
<proteinExistence type="predicted"/>
<protein>
    <recommendedName>
        <fullName evidence="3">F-box domain, cyclin-like</fullName>
    </recommendedName>
</protein>
<dbReference type="AlphaFoldDB" id="W6PYQ1"/>
<keyword evidence="2" id="KW-1185">Reference proteome</keyword>
<evidence type="ECO:0000313" key="2">
    <source>
        <dbReference type="Proteomes" id="UP000030686"/>
    </source>
</evidence>
<dbReference type="EMBL" id="HG792015">
    <property type="protein sequence ID" value="CDM27089.1"/>
    <property type="molecule type" value="Genomic_DNA"/>
</dbReference>
<name>W6PYQ1_PENRF</name>
<dbReference type="OrthoDB" id="2522477at2759"/>
<dbReference type="OMA" id="LRIYHVF"/>
<accession>W6PYQ1</accession>
<gene>
    <name evidence="1" type="ORF">PROQFM164_S01g000898</name>
</gene>
<organism evidence="1 2">
    <name type="scientific">Penicillium roqueforti (strain FM164)</name>
    <dbReference type="NCBI Taxonomy" id="1365484"/>
    <lineage>
        <taxon>Eukaryota</taxon>
        <taxon>Fungi</taxon>
        <taxon>Dikarya</taxon>
        <taxon>Ascomycota</taxon>
        <taxon>Pezizomycotina</taxon>
        <taxon>Eurotiomycetes</taxon>
        <taxon>Eurotiomycetidae</taxon>
        <taxon>Eurotiales</taxon>
        <taxon>Aspergillaceae</taxon>
        <taxon>Penicillium</taxon>
    </lineage>
</organism>
<dbReference type="Proteomes" id="UP000030686">
    <property type="component" value="Unassembled WGS sequence"/>
</dbReference>
<sequence length="381" mass="43295">MAGLLDLPAELILAIGDYLQMGTRQIPLPFHELGDAYRYAIERDPPPSSKSLHSFLLATCRLNSLLQPLFYRDIFVRRYGHVGAPSPLQQLNRSLEKDPGLQEHIISAIIPCDDSIYDIHHFFWFSNIRDLTIHKFSDWEPLEFPNNSHIGTSPVECLKLIDCGAHEGALAAVLSWPASLKTLHYDAEQGEWEGHIGDEPAKTWTCAAFVRTLQPQKTTLVELTMTRPPLVHEGLGNGPRIDLSEFMALRILRIYHVFLCGWDAPHGVWKGLPHSLEVLEIFYDDTELTEFLSETDNLEHDNFMLDLIQHKRVHLPYLHTVNIYSTETVPNSETEEDVLEGSWRLAPSLLAREAKSAGVKLKVWLGYGDNQDFEKPTFSSH</sequence>
<reference evidence="1" key="1">
    <citation type="journal article" date="2014" name="Nat. Commun.">
        <title>Multiple recent horizontal transfers of a large genomic region in cheese making fungi.</title>
        <authorList>
            <person name="Cheeseman K."/>
            <person name="Ropars J."/>
            <person name="Renault P."/>
            <person name="Dupont J."/>
            <person name="Gouzy J."/>
            <person name="Branca A."/>
            <person name="Abraham A.L."/>
            <person name="Ceppi M."/>
            <person name="Conseiller E."/>
            <person name="Debuchy R."/>
            <person name="Malagnac F."/>
            <person name="Goarin A."/>
            <person name="Silar P."/>
            <person name="Lacoste S."/>
            <person name="Sallet E."/>
            <person name="Bensimon A."/>
            <person name="Giraud T."/>
            <person name="Brygoo Y."/>
        </authorList>
    </citation>
    <scope>NUCLEOTIDE SEQUENCE [LARGE SCALE GENOMIC DNA]</scope>
    <source>
        <strain evidence="1">FM164</strain>
    </source>
</reference>